<protein>
    <recommendedName>
        <fullName evidence="5">MYND-type domain-containing protein</fullName>
    </recommendedName>
</protein>
<dbReference type="Proteomes" id="UP000663827">
    <property type="component" value="Unassembled WGS sequence"/>
</dbReference>
<gene>
    <name evidence="3" type="ORF">RDB_LOCUS28340</name>
</gene>
<evidence type="ECO:0000313" key="3">
    <source>
        <dbReference type="EMBL" id="CAE7086480.1"/>
    </source>
</evidence>
<keyword evidence="2" id="KW-1133">Transmembrane helix</keyword>
<feature type="transmembrane region" description="Helical" evidence="2">
    <location>
        <begin position="727"/>
        <end position="751"/>
    </location>
</feature>
<evidence type="ECO:0000256" key="2">
    <source>
        <dbReference type="SAM" id="Phobius"/>
    </source>
</evidence>
<evidence type="ECO:0008006" key="5">
    <source>
        <dbReference type="Google" id="ProtNLM"/>
    </source>
</evidence>
<organism evidence="3 4">
    <name type="scientific">Rhizoctonia solani</name>
    <dbReference type="NCBI Taxonomy" id="456999"/>
    <lineage>
        <taxon>Eukaryota</taxon>
        <taxon>Fungi</taxon>
        <taxon>Dikarya</taxon>
        <taxon>Basidiomycota</taxon>
        <taxon>Agaricomycotina</taxon>
        <taxon>Agaricomycetes</taxon>
        <taxon>Cantharellales</taxon>
        <taxon>Ceratobasidiaceae</taxon>
        <taxon>Rhizoctonia</taxon>
    </lineage>
</organism>
<evidence type="ECO:0000313" key="4">
    <source>
        <dbReference type="Proteomes" id="UP000663827"/>
    </source>
</evidence>
<feature type="transmembrane region" description="Helical" evidence="2">
    <location>
        <begin position="624"/>
        <end position="642"/>
    </location>
</feature>
<proteinExistence type="predicted"/>
<comment type="caution">
    <text evidence="3">The sequence shown here is derived from an EMBL/GenBank/DDBJ whole genome shotgun (WGS) entry which is preliminary data.</text>
</comment>
<evidence type="ECO:0000256" key="1">
    <source>
        <dbReference type="SAM" id="MobiDB-lite"/>
    </source>
</evidence>
<dbReference type="SUPFAM" id="SSF144232">
    <property type="entry name" value="HIT/MYND zinc finger-like"/>
    <property type="match status" value="1"/>
</dbReference>
<sequence>MTRSWERVLTKSCLITPDGQLQPDDHASSSDTSDTPFIRTKLPEFGRPLSEYIQEHGRDAALKRVPYETDFESVALADIRKVCKVGGETDVILKPYVAEVTLSTLNTILKLSQSPLYLRHFESRSLISGCIKILTAISIPDHGETPKSPFSYEYGYMCFKILTIAIGVCLLSRSHKLTPLVDRMMEDQETPMFQLFSNEVSQVAREEIEDTDNNPIACDWILGWAQAPGRPREPPLASRYNIINLWNFISDDCQAFMEVWSSTFPPGISGVMFLLYRFVYNKCVAKTTLRPGVYLVPLCELIWRCMIMATTDEVVPLMYMFNAVQAAGSELWVTSAGGTDTKDSRTILNTFLMRLAPTDPERFSRPGITEMSSFFIFIYKRLRPGCEDLFPRVFEMVLDRTWEAFDTNEVEETRLIEEAWGALLFFSNFLVEIARPCPHKPEALMQLITILAKKRIFELFGKALLMTKYTATPSEASDSEASMDSTPRMCAEMIFKCMGGLVAQDALEDVFRSYIPEWLAINRHITTFRYRVRTDPRSGWDPYKTHAHSWWGVAKCVGLERRIKYALESRSRCSYARCPAVDGLEGGGVTCGSCFKTTYCSVRCQTRDWTYDFAGKPSPFSYEYGYLSFNILALAVGVCLLTRRYELAKTISEMVADKDTLLLDIFSRRVSQVVVEETERAYGHTYGPACDWILGWVKAPDQPQQPPLASRTDIAYLLTILEGDRMAFLHAIGFTVTPGLSGIMFMLWRYVHAKCISKNHSRPESLAVPFSELLWRCMLAATKDEVTPMMHMFNDMETISHLWDKHSKNYDEGDSIFILNLYLMRLAPINLQRYSRLTFVEMAAILRFMKETIEPGSHDLFPRIFGMTLDLTWEALEAKEMDNGMLVDATCRTLVYLSDFLQLLERMLPISAPDAKDLLMVLIEKRSLDLIAQAMLLMVPTRVPPGESKESGNISYLIIYPTGLEVRFWFRISQAIVQALDKSQRTPAGT</sequence>
<feature type="region of interest" description="Disordered" evidence="1">
    <location>
        <begin position="17"/>
        <end position="38"/>
    </location>
</feature>
<reference evidence="3" key="1">
    <citation type="submission" date="2021-01" db="EMBL/GenBank/DDBJ databases">
        <authorList>
            <person name="Kaushik A."/>
        </authorList>
    </citation>
    <scope>NUCLEOTIDE SEQUENCE</scope>
    <source>
        <strain evidence="3">AG5</strain>
    </source>
</reference>
<name>A0A8H3HXP7_9AGAM</name>
<dbReference type="EMBL" id="CAJNJQ010000569">
    <property type="protein sequence ID" value="CAE7086480.1"/>
    <property type="molecule type" value="Genomic_DNA"/>
</dbReference>
<accession>A0A8H3HXP7</accession>
<keyword evidence="2" id="KW-0472">Membrane</keyword>
<keyword evidence="2" id="KW-0812">Transmembrane</keyword>
<dbReference type="AlphaFoldDB" id="A0A8H3HXP7"/>